<dbReference type="GO" id="GO:0050361">
    <property type="term" value="F:tryptophan 2-monooxygenase activity"/>
    <property type="evidence" value="ECO:0007669"/>
    <property type="project" value="UniProtKB-EC"/>
</dbReference>
<comment type="pathway">
    <text evidence="1">Plant hormone metabolism; auxin biosynthesis.</text>
</comment>
<evidence type="ECO:0000256" key="1">
    <source>
        <dbReference type="ARBA" id="ARBA00004814"/>
    </source>
</evidence>
<evidence type="ECO:0000313" key="10">
    <source>
        <dbReference type="Proteomes" id="UP000229314"/>
    </source>
</evidence>
<evidence type="ECO:0000256" key="2">
    <source>
        <dbReference type="ARBA" id="ARBA00005833"/>
    </source>
</evidence>
<dbReference type="EMBL" id="CP024422">
    <property type="protein sequence ID" value="ATQ55927.1"/>
    <property type="molecule type" value="Genomic_DNA"/>
</dbReference>
<dbReference type="EC" id="1.13.12.3" evidence="3"/>
<gene>
    <name evidence="9" type="ORF">PYTT13_08910</name>
</gene>
<proteinExistence type="inferred from homology"/>
<dbReference type="Gene3D" id="1.20.1440.240">
    <property type="match status" value="1"/>
</dbReference>
<evidence type="ECO:0000256" key="7">
    <source>
        <dbReference type="SAM" id="MobiDB-lite"/>
    </source>
</evidence>
<dbReference type="InterPro" id="IPR036188">
    <property type="entry name" value="FAD/NAD-bd_sf"/>
</dbReference>
<comment type="catalytic activity">
    <reaction evidence="6">
        <text>L-tryptophan + O2 = indole-3-acetamide + CO2 + H2O</text>
        <dbReference type="Rhea" id="RHEA:16165"/>
        <dbReference type="ChEBI" id="CHEBI:15377"/>
        <dbReference type="ChEBI" id="CHEBI:15379"/>
        <dbReference type="ChEBI" id="CHEBI:16031"/>
        <dbReference type="ChEBI" id="CHEBI:16526"/>
        <dbReference type="ChEBI" id="CHEBI:57912"/>
        <dbReference type="EC" id="1.13.12.3"/>
    </reaction>
</comment>
<dbReference type="InterPro" id="IPR050281">
    <property type="entry name" value="Flavin_monoamine_oxidase"/>
</dbReference>
<dbReference type="SUPFAM" id="SSF54373">
    <property type="entry name" value="FAD-linked reductases, C-terminal domain"/>
    <property type="match status" value="1"/>
</dbReference>
<comment type="similarity">
    <text evidence="2">Belongs to the tryptophan 2-monooxygenase family.</text>
</comment>
<evidence type="ECO:0000313" key="9">
    <source>
        <dbReference type="EMBL" id="ATQ55927.1"/>
    </source>
</evidence>
<keyword evidence="5" id="KW-0073">Auxin biosynthesis</keyword>
<dbReference type="Gene3D" id="3.50.50.60">
    <property type="entry name" value="FAD/NAD(P)-binding domain"/>
    <property type="match status" value="1"/>
</dbReference>
<evidence type="ECO:0000256" key="6">
    <source>
        <dbReference type="ARBA" id="ARBA00047321"/>
    </source>
</evidence>
<dbReference type="PANTHER" id="PTHR10742">
    <property type="entry name" value="FLAVIN MONOAMINE OXIDASE"/>
    <property type="match status" value="1"/>
</dbReference>
<evidence type="ECO:0000256" key="4">
    <source>
        <dbReference type="ARBA" id="ARBA00017871"/>
    </source>
</evidence>
<dbReference type="InterPro" id="IPR002937">
    <property type="entry name" value="Amino_oxidase"/>
</dbReference>
<reference evidence="9 10" key="1">
    <citation type="submission" date="2017-10" db="EMBL/GenBank/DDBJ databases">
        <title>Complete genome sequence of Paracoccus yeei TT13 isolated from human skin.</title>
        <authorList>
            <person name="Lee K."/>
            <person name="Lim J.Y."/>
            <person name="Hwang I."/>
        </authorList>
    </citation>
    <scope>NUCLEOTIDE SEQUENCE [LARGE SCALE GENOMIC DNA]</scope>
    <source>
        <strain evidence="9 10">TT13</strain>
    </source>
</reference>
<accession>A0A2D2C0C1</accession>
<feature type="region of interest" description="Disordered" evidence="7">
    <location>
        <begin position="232"/>
        <end position="251"/>
    </location>
</feature>
<dbReference type="RefSeq" id="WP_099648866.1">
    <property type="nucleotide sequence ID" value="NZ_CAJGAB010000077.1"/>
</dbReference>
<name>A0A2D2C0C1_9RHOB</name>
<dbReference type="Pfam" id="PF01593">
    <property type="entry name" value="Amino_oxidase"/>
    <property type="match status" value="1"/>
</dbReference>
<evidence type="ECO:0000256" key="5">
    <source>
        <dbReference type="ARBA" id="ARBA00023070"/>
    </source>
</evidence>
<organism evidence="9 10">
    <name type="scientific">Paracoccus yeei</name>
    <dbReference type="NCBI Taxonomy" id="147645"/>
    <lineage>
        <taxon>Bacteria</taxon>
        <taxon>Pseudomonadati</taxon>
        <taxon>Pseudomonadota</taxon>
        <taxon>Alphaproteobacteria</taxon>
        <taxon>Rhodobacterales</taxon>
        <taxon>Paracoccaceae</taxon>
        <taxon>Paracoccus</taxon>
    </lineage>
</organism>
<evidence type="ECO:0000256" key="3">
    <source>
        <dbReference type="ARBA" id="ARBA00012535"/>
    </source>
</evidence>
<dbReference type="SUPFAM" id="SSF51905">
    <property type="entry name" value="FAD/NAD(P)-binding domain"/>
    <property type="match status" value="1"/>
</dbReference>
<feature type="domain" description="Amine oxidase" evidence="8">
    <location>
        <begin position="63"/>
        <end position="521"/>
    </location>
</feature>
<dbReference type="AlphaFoldDB" id="A0A2D2C0C1"/>
<dbReference type="PANTHER" id="PTHR10742:SF410">
    <property type="entry name" value="LYSINE-SPECIFIC HISTONE DEMETHYLASE 2"/>
    <property type="match status" value="1"/>
</dbReference>
<dbReference type="GO" id="GO:0009851">
    <property type="term" value="P:auxin biosynthetic process"/>
    <property type="evidence" value="ECO:0007669"/>
    <property type="project" value="UniProtKB-KW"/>
</dbReference>
<sequence>MSFNSEGMSRRSLLGMIGTVAGAAAMYSAMSTMGLAQPSDWKGRLNLQGNTKGTSVLILGGGLAGMTAAFELRNAGYQVKILEYREKAGGRCWTLRGGDTFTELGGFTQTVEFSEGNYINPGPWRIPSDHFAVLDYCKRFGVKLEPFIQVNYNAYLHNTEAFDGKPQRFKEISTDFRGHVAELLAKAVDQKALDADVTEQDAELLMAALKRYGALDDDHQYVKGEASSAFRGWSKPEGGGAGGKPEPSEPHPLSVILQSNVWRNLTAGDNLHMQSTIFQPVGGMDMVAKGFEAQVGDVITYNAKVIRIRHEGDKVTATWIPSSGEGPETVETADYCICTIPFSVLGQIDHDFSPRMSGIIDSMYYESAFKVGLEFKRRFWEQDEHIYGGISYTNLPITLISYPSTNFFSDGPGVLLGAYPWGAYAYQWNALPAEERVAKAVEYGSQIHPQYNEEFLSGVAVGWHRVPWVLGCYGEWKDREADYMDATAMDGRTLMAGEHISYLPAWMEGAILSALDAVERLHATVTAA</sequence>
<evidence type="ECO:0000259" key="8">
    <source>
        <dbReference type="Pfam" id="PF01593"/>
    </source>
</evidence>
<dbReference type="Proteomes" id="UP000229314">
    <property type="component" value="Chromosome"/>
</dbReference>
<protein>
    <recommendedName>
        <fullName evidence="4">Tryptophan 2-monooxygenase</fullName>
        <ecNumber evidence="3">1.13.12.3</ecNumber>
    </recommendedName>
</protein>
<dbReference type="InterPro" id="IPR006311">
    <property type="entry name" value="TAT_signal"/>
</dbReference>
<dbReference type="PROSITE" id="PS51318">
    <property type="entry name" value="TAT"/>
    <property type="match status" value="1"/>
</dbReference>
<dbReference type="Gene3D" id="3.90.660.10">
    <property type="match status" value="1"/>
</dbReference>